<protein>
    <submittedName>
        <fullName evidence="2">Uncharacterized protein</fullName>
    </submittedName>
</protein>
<evidence type="ECO:0000256" key="1">
    <source>
        <dbReference type="SAM" id="Phobius"/>
    </source>
</evidence>
<reference evidence="2" key="1">
    <citation type="submission" date="2021-11" db="EMBL/GenBank/DDBJ databases">
        <title>Clostridia strains as spoilage organisms.</title>
        <authorList>
            <person name="Wambui J."/>
            <person name="Stevens M.J.A."/>
            <person name="Stephan R."/>
        </authorList>
    </citation>
    <scope>NUCLEOTIDE SEQUENCE</scope>
    <source>
        <strain evidence="2">CF009</strain>
    </source>
</reference>
<dbReference type="EMBL" id="CP086239">
    <property type="protein sequence ID" value="WAG62394.1"/>
    <property type="molecule type" value="Genomic_DNA"/>
</dbReference>
<organism evidence="2 3">
    <name type="scientific">Clostridium estertheticum</name>
    <dbReference type="NCBI Taxonomy" id="238834"/>
    <lineage>
        <taxon>Bacteria</taxon>
        <taxon>Bacillati</taxon>
        <taxon>Bacillota</taxon>
        <taxon>Clostridia</taxon>
        <taxon>Eubacteriales</taxon>
        <taxon>Clostridiaceae</taxon>
        <taxon>Clostridium</taxon>
    </lineage>
</organism>
<evidence type="ECO:0000313" key="3">
    <source>
        <dbReference type="Proteomes" id="UP001164733"/>
    </source>
</evidence>
<proteinExistence type="predicted"/>
<dbReference type="AlphaFoldDB" id="A0AA47I9E8"/>
<feature type="transmembrane region" description="Helical" evidence="1">
    <location>
        <begin position="9"/>
        <end position="27"/>
    </location>
</feature>
<keyword evidence="1" id="KW-0472">Membrane</keyword>
<keyword evidence="1" id="KW-1133">Transmembrane helix</keyword>
<gene>
    <name evidence="2" type="ORF">LL038_09205</name>
</gene>
<name>A0AA47I9E8_9CLOT</name>
<sequence>MKKNNYTKIVIYIICFVGVCALTYTYIVNRDIVTTTRGGQIIDSKDTASRTASDSYKWPYMIKYENKGDDYIEIKFGIDSPSKIMCSKADYANIISGHYYYVNYSYNKKNYKNVKLLGIYDHDPNAR</sequence>
<dbReference type="Proteomes" id="UP001164733">
    <property type="component" value="Chromosome"/>
</dbReference>
<evidence type="ECO:0000313" key="2">
    <source>
        <dbReference type="EMBL" id="WAG62394.1"/>
    </source>
</evidence>
<dbReference type="RefSeq" id="WP_216123495.1">
    <property type="nucleotide sequence ID" value="NZ_CP086239.1"/>
</dbReference>
<accession>A0AA47I9E8</accession>
<keyword evidence="1" id="KW-0812">Transmembrane</keyword>